<dbReference type="AlphaFoldDB" id="A0A6A8DG28"/>
<dbReference type="RefSeq" id="WP_153738239.1">
    <property type="nucleotide sequence ID" value="NZ_WJNG01000017.1"/>
</dbReference>
<accession>A0A6A8DG28</accession>
<gene>
    <name evidence="2" type="ORF">GH741_18470</name>
</gene>
<evidence type="ECO:0000313" key="2">
    <source>
        <dbReference type="EMBL" id="MRH44635.1"/>
    </source>
</evidence>
<evidence type="ECO:0000313" key="3">
    <source>
        <dbReference type="Proteomes" id="UP000799092"/>
    </source>
</evidence>
<feature type="transmembrane region" description="Helical" evidence="1">
    <location>
        <begin position="6"/>
        <end position="25"/>
    </location>
</feature>
<dbReference type="Proteomes" id="UP000799092">
    <property type="component" value="Unassembled WGS sequence"/>
</dbReference>
<organism evidence="2 3">
    <name type="scientific">Aquibacillus halophilus</name>
    <dbReference type="NCBI Taxonomy" id="930132"/>
    <lineage>
        <taxon>Bacteria</taxon>
        <taxon>Bacillati</taxon>
        <taxon>Bacillota</taxon>
        <taxon>Bacilli</taxon>
        <taxon>Bacillales</taxon>
        <taxon>Bacillaceae</taxon>
        <taxon>Aquibacillus</taxon>
    </lineage>
</organism>
<protein>
    <submittedName>
        <fullName evidence="2">Uncharacterized protein</fullName>
    </submittedName>
</protein>
<keyword evidence="1" id="KW-0812">Transmembrane</keyword>
<dbReference type="EMBL" id="WJNG01000017">
    <property type="protein sequence ID" value="MRH44635.1"/>
    <property type="molecule type" value="Genomic_DNA"/>
</dbReference>
<sequence length="470" mass="54316">MNSNKIKGLIILGITAILLIVFTLYNQDAKRVNLDETKFTIYDSEENLMAEKENLHAPFSLAREIGFTQKIDKKIPVLELNRTVTLEEAWLEGTGRLIFVYSIQLHETDNENAVPELEIGEITYKNKDGEIFTVPIDEDNPGYFEMEENTVHNNKLYRMTMMYPHDLHRTINNEDMATFFEDIIEISLEEISVTENEETAQIDDFAFSVNPRSRDDFFLSAPVNEELNLGTNQKIGFDQLQIGLFMNRLILTPDTSNQVSGFYLNTSLPDREIQYFEPVRYTKENEPFVSTSPFNKLPNETEIKFRAIQYSTEEKMEATITKDQLTKLLDSEIDRVELAEKNGFVLFLEPPGNEGGDLKLSYEVPELISDWEYVIPLSVTTQRQLDEWLAHASSEEKRWITRSESVFTAYTEEGTELGIGNLFRNSEHGFALEFNPTDWLEEDVIQIHIANLPLIEEINKELVIEIPEYK</sequence>
<keyword evidence="3" id="KW-1185">Reference proteome</keyword>
<keyword evidence="1" id="KW-1133">Transmembrane helix</keyword>
<name>A0A6A8DG28_9BACI</name>
<comment type="caution">
    <text evidence="2">The sequence shown here is derived from an EMBL/GenBank/DDBJ whole genome shotgun (WGS) entry which is preliminary data.</text>
</comment>
<reference evidence="2" key="1">
    <citation type="submission" date="2019-11" db="EMBL/GenBank/DDBJ databases">
        <authorList>
            <person name="Li J."/>
        </authorList>
    </citation>
    <scope>NUCLEOTIDE SEQUENCE</scope>
    <source>
        <strain evidence="2">B6B</strain>
    </source>
</reference>
<dbReference type="OrthoDB" id="2957942at2"/>
<evidence type="ECO:0000256" key="1">
    <source>
        <dbReference type="SAM" id="Phobius"/>
    </source>
</evidence>
<proteinExistence type="predicted"/>
<keyword evidence="1" id="KW-0472">Membrane</keyword>